<dbReference type="AlphaFoldDB" id="A0A6P0DEY0"/>
<sequence length="185" mass="21546">MTASNEEMAQQLYKQKRYKEALPLLEEAANAGSAWAHGVLGWMYWYGHAVRKDRDRSLHHYQLAYDGGDESAANPLGLSHFDAGRAQLALEWFRKDRHYPISSLYWQYRTIEAHPHLARYADEADEILLEAADSGHLFAKRDVAFRMMKGHKRFGTRLQGLFLWLGVYPDLFRLARADSYDERLR</sequence>
<dbReference type="SUPFAM" id="SSF81901">
    <property type="entry name" value="HCP-like"/>
    <property type="match status" value="1"/>
</dbReference>
<protein>
    <submittedName>
        <fullName evidence="1">Sel1 repeat family protein</fullName>
    </submittedName>
</protein>
<dbReference type="EMBL" id="WXXP01000005">
    <property type="protein sequence ID" value="NEK50553.1"/>
    <property type="molecule type" value="Genomic_DNA"/>
</dbReference>
<dbReference type="Proteomes" id="UP000471409">
    <property type="component" value="Unassembled WGS sequence"/>
</dbReference>
<organism evidence="1 2">
    <name type="scientific">Rhizobium leguminosarum</name>
    <dbReference type="NCBI Taxonomy" id="384"/>
    <lineage>
        <taxon>Bacteria</taxon>
        <taxon>Pseudomonadati</taxon>
        <taxon>Pseudomonadota</taxon>
        <taxon>Alphaproteobacteria</taxon>
        <taxon>Hyphomicrobiales</taxon>
        <taxon>Rhizobiaceae</taxon>
        <taxon>Rhizobium/Agrobacterium group</taxon>
        <taxon>Rhizobium</taxon>
    </lineage>
</organism>
<proteinExistence type="predicted"/>
<dbReference type="Gene3D" id="1.25.40.10">
    <property type="entry name" value="Tetratricopeptide repeat domain"/>
    <property type="match status" value="1"/>
</dbReference>
<evidence type="ECO:0000313" key="2">
    <source>
        <dbReference type="Proteomes" id="UP000471409"/>
    </source>
</evidence>
<gene>
    <name evidence="1" type="ORF">GUK36_14070</name>
</gene>
<evidence type="ECO:0000313" key="1">
    <source>
        <dbReference type="EMBL" id="NEK50553.1"/>
    </source>
</evidence>
<name>A0A6P0DEY0_RHILE</name>
<reference evidence="1 2" key="1">
    <citation type="submission" date="2020-01" db="EMBL/GenBank/DDBJ databases">
        <title>Rhizobium genotypes associated with high levels of biological nitrogen fixation by grain legumes in a temperate-maritime cropping system.</title>
        <authorList>
            <person name="Maluk M."/>
            <person name="Francesc Ferrando Molina F."/>
            <person name="Lopez Del Egido L."/>
            <person name="Lafos M."/>
            <person name="Langarica-Fuentes A."/>
            <person name="Gebre Yohannes G."/>
            <person name="Young M.W."/>
            <person name="Martin P."/>
            <person name="Gantlett R."/>
            <person name="Kenicer G."/>
            <person name="Hawes C."/>
            <person name="Begg G.S."/>
            <person name="Quilliam R.S."/>
            <person name="Squire G.R."/>
            <person name="Poole P.S."/>
            <person name="Young P.W."/>
            <person name="Iannetta P.M."/>
            <person name="James E.K."/>
        </authorList>
    </citation>
    <scope>NUCLEOTIDE SEQUENCE [LARGE SCALE GENOMIC DNA]</scope>
    <source>
        <strain evidence="1 2">JHI944</strain>
    </source>
</reference>
<dbReference type="InterPro" id="IPR011990">
    <property type="entry name" value="TPR-like_helical_dom_sf"/>
</dbReference>
<comment type="caution">
    <text evidence="1">The sequence shown here is derived from an EMBL/GenBank/DDBJ whole genome shotgun (WGS) entry which is preliminary data.</text>
</comment>
<dbReference type="RefSeq" id="WP_018244560.1">
    <property type="nucleotide sequence ID" value="NZ_CP121635.1"/>
</dbReference>
<accession>A0A6P0DEY0</accession>